<gene>
    <name evidence="2" type="ORF">B4088_5334</name>
</gene>
<evidence type="ECO:0000313" key="2">
    <source>
        <dbReference type="EMBL" id="KZD55589.1"/>
    </source>
</evidence>
<evidence type="ECO:0000313" key="3">
    <source>
        <dbReference type="Proteomes" id="UP000076482"/>
    </source>
</evidence>
<accession>A0A164L9Z0</accession>
<comment type="caution">
    <text evidence="2">The sequence shown here is derived from an EMBL/GenBank/DDBJ whole genome shotgun (WGS) entry which is preliminary data.</text>
</comment>
<dbReference type="RefSeq" id="WP_201106567.1">
    <property type="nucleotide sequence ID" value="NZ_LJKE01000104.1"/>
</dbReference>
<dbReference type="EMBL" id="LJKE01000104">
    <property type="protein sequence ID" value="KZD55589.1"/>
    <property type="molecule type" value="Genomic_DNA"/>
</dbReference>
<proteinExistence type="predicted"/>
<dbReference type="PATRIC" id="fig|1396.535.peg.5886"/>
<protein>
    <submittedName>
        <fullName evidence="2">Uncharacterized protein</fullName>
    </submittedName>
</protein>
<organism evidence="2 3">
    <name type="scientific">Bacillus cereus</name>
    <dbReference type="NCBI Taxonomy" id="1396"/>
    <lineage>
        <taxon>Bacteria</taxon>
        <taxon>Bacillati</taxon>
        <taxon>Bacillota</taxon>
        <taxon>Bacilli</taxon>
        <taxon>Bacillales</taxon>
        <taxon>Bacillaceae</taxon>
        <taxon>Bacillus</taxon>
        <taxon>Bacillus cereus group</taxon>
    </lineage>
</organism>
<evidence type="ECO:0000256" key="1">
    <source>
        <dbReference type="SAM" id="MobiDB-lite"/>
    </source>
</evidence>
<reference evidence="2 3" key="1">
    <citation type="submission" date="2015-09" db="EMBL/GenBank/DDBJ databases">
        <title>Bacillus cereus food isolates.</title>
        <authorList>
            <person name="Boekhorst J."/>
        </authorList>
    </citation>
    <scope>NUCLEOTIDE SEQUENCE [LARGE SCALE GENOMIC DNA]</scope>
    <source>
        <strain evidence="2 3">B4088</strain>
    </source>
</reference>
<feature type="region of interest" description="Disordered" evidence="1">
    <location>
        <begin position="37"/>
        <end position="60"/>
    </location>
</feature>
<dbReference type="Proteomes" id="UP000076482">
    <property type="component" value="Unassembled WGS sequence"/>
</dbReference>
<dbReference type="AlphaFoldDB" id="A0A164L9Z0"/>
<sequence length="60" mass="6993">MEKKDKQDKVNEVSKEAAVDKDFEALRKEMEEFEEGFPDGVYTAPSSPNEPRIKVRDLYQ</sequence>
<feature type="compositionally biased region" description="Basic and acidic residues" evidence="1">
    <location>
        <begin position="51"/>
        <end position="60"/>
    </location>
</feature>
<name>A0A164L9Z0_BACCE</name>